<dbReference type="eggNOG" id="ENOG502RX6W">
    <property type="taxonomic scope" value="Eukaryota"/>
</dbReference>
<dbReference type="EMBL" id="GL376581">
    <property type="status" value="NOT_ANNOTATED_CDS"/>
    <property type="molecule type" value="Genomic_DNA"/>
</dbReference>
<feature type="compositionally biased region" description="Polar residues" evidence="1">
    <location>
        <begin position="183"/>
        <end position="202"/>
    </location>
</feature>
<feature type="region of interest" description="Disordered" evidence="1">
    <location>
        <begin position="179"/>
        <end position="202"/>
    </location>
</feature>
<dbReference type="Proteomes" id="UP000019132">
    <property type="component" value="Unassembled WGS sequence"/>
</dbReference>
<evidence type="ECO:0000313" key="3">
    <source>
        <dbReference type="Proteomes" id="UP000019132"/>
    </source>
</evidence>
<evidence type="ECO:0000313" key="2">
    <source>
        <dbReference type="EnsemblProtists" id="PYU1_T012818"/>
    </source>
</evidence>
<dbReference type="VEuPathDB" id="FungiDB:PYU1_G012791"/>
<feature type="compositionally biased region" description="Polar residues" evidence="1">
    <location>
        <begin position="8"/>
        <end position="24"/>
    </location>
</feature>
<dbReference type="InParanoid" id="K3X6G9"/>
<reference evidence="2" key="3">
    <citation type="submission" date="2015-02" db="UniProtKB">
        <authorList>
            <consortium name="EnsemblProtists"/>
        </authorList>
    </citation>
    <scope>IDENTIFICATION</scope>
    <source>
        <strain evidence="2">DAOM BR144</strain>
    </source>
</reference>
<sequence>GYTEQGFDIQSASGSRDGETGQTTSGQVSVWTSQAMTEATIHIALDAVRYRNNYEKYIMTRLCLHRINLIRSRLVDDLESYLFSVDGCESAKITLTGRCDIYYCKLATYELKVTQKTVDKDVYIVQSIFKALTQKSMSELMQSTNLDYKDPVDTSSEENAALTAKWRIGTTTTTIRAIMSDGENGSNGDSITQSKSTCHSSP</sequence>
<organism evidence="2 3">
    <name type="scientific">Globisporangium ultimum (strain ATCC 200006 / CBS 805.95 / DAOM BR144)</name>
    <name type="common">Pythium ultimum</name>
    <dbReference type="NCBI Taxonomy" id="431595"/>
    <lineage>
        <taxon>Eukaryota</taxon>
        <taxon>Sar</taxon>
        <taxon>Stramenopiles</taxon>
        <taxon>Oomycota</taxon>
        <taxon>Peronosporomycetes</taxon>
        <taxon>Pythiales</taxon>
        <taxon>Pythiaceae</taxon>
        <taxon>Globisporangium</taxon>
    </lineage>
</organism>
<dbReference type="HOGENOM" id="CLU_1357834_0_0_1"/>
<feature type="region of interest" description="Disordered" evidence="1">
    <location>
        <begin position="1"/>
        <end position="24"/>
    </location>
</feature>
<dbReference type="AlphaFoldDB" id="K3X6G9"/>
<reference evidence="3" key="2">
    <citation type="submission" date="2010-04" db="EMBL/GenBank/DDBJ databases">
        <authorList>
            <person name="Buell R."/>
            <person name="Hamilton J."/>
            <person name="Hostetler J."/>
        </authorList>
    </citation>
    <scope>NUCLEOTIDE SEQUENCE [LARGE SCALE GENOMIC DNA]</scope>
    <source>
        <strain evidence="3">DAOM:BR144</strain>
    </source>
</reference>
<evidence type="ECO:0000256" key="1">
    <source>
        <dbReference type="SAM" id="MobiDB-lite"/>
    </source>
</evidence>
<accession>K3X6G9</accession>
<name>K3X6G9_GLOUD</name>
<dbReference type="EnsemblProtists" id="PYU1_T012818">
    <property type="protein sequence ID" value="PYU1_T012818"/>
    <property type="gene ID" value="PYU1_G012791"/>
</dbReference>
<proteinExistence type="predicted"/>
<protein>
    <submittedName>
        <fullName evidence="2">Uncharacterized protein</fullName>
    </submittedName>
</protein>
<keyword evidence="3" id="KW-1185">Reference proteome</keyword>
<reference evidence="3" key="1">
    <citation type="journal article" date="2010" name="Genome Biol.">
        <title>Genome sequence of the necrotrophic plant pathogen Pythium ultimum reveals original pathogenicity mechanisms and effector repertoire.</title>
        <authorList>
            <person name="Levesque C.A."/>
            <person name="Brouwer H."/>
            <person name="Cano L."/>
            <person name="Hamilton J.P."/>
            <person name="Holt C."/>
            <person name="Huitema E."/>
            <person name="Raffaele S."/>
            <person name="Robideau G.P."/>
            <person name="Thines M."/>
            <person name="Win J."/>
            <person name="Zerillo M.M."/>
            <person name="Beakes G.W."/>
            <person name="Boore J.L."/>
            <person name="Busam D."/>
            <person name="Dumas B."/>
            <person name="Ferriera S."/>
            <person name="Fuerstenberg S.I."/>
            <person name="Gachon C.M."/>
            <person name="Gaulin E."/>
            <person name="Govers F."/>
            <person name="Grenville-Briggs L."/>
            <person name="Horner N."/>
            <person name="Hostetler J."/>
            <person name="Jiang R.H."/>
            <person name="Johnson J."/>
            <person name="Krajaejun T."/>
            <person name="Lin H."/>
            <person name="Meijer H.J."/>
            <person name="Moore B."/>
            <person name="Morris P."/>
            <person name="Phuntmart V."/>
            <person name="Puiu D."/>
            <person name="Shetty J."/>
            <person name="Stajich J.E."/>
            <person name="Tripathy S."/>
            <person name="Wawra S."/>
            <person name="van West P."/>
            <person name="Whitty B.R."/>
            <person name="Coutinho P.M."/>
            <person name="Henrissat B."/>
            <person name="Martin F."/>
            <person name="Thomas P.D."/>
            <person name="Tyler B.M."/>
            <person name="De Vries R.P."/>
            <person name="Kamoun S."/>
            <person name="Yandell M."/>
            <person name="Tisserat N."/>
            <person name="Buell C.R."/>
        </authorList>
    </citation>
    <scope>NUCLEOTIDE SEQUENCE</scope>
    <source>
        <strain evidence="3">DAOM:BR144</strain>
    </source>
</reference>